<keyword evidence="2" id="KW-1185">Reference proteome</keyword>
<organism evidence="1 2">
    <name type="scientific">Silvimonas terrae</name>
    <dbReference type="NCBI Taxonomy" id="300266"/>
    <lineage>
        <taxon>Bacteria</taxon>
        <taxon>Pseudomonadati</taxon>
        <taxon>Pseudomonadota</taxon>
        <taxon>Betaproteobacteria</taxon>
        <taxon>Neisseriales</taxon>
        <taxon>Chitinibacteraceae</taxon>
        <taxon>Silvimonas</taxon>
    </lineage>
</organism>
<dbReference type="PANTHER" id="PTHR38778">
    <property type="entry name" value="CYTOPLASMIC PROTEIN-RELATED"/>
    <property type="match status" value="1"/>
</dbReference>
<gene>
    <name evidence="1" type="ORF">HNQ50_004153</name>
</gene>
<evidence type="ECO:0000313" key="1">
    <source>
        <dbReference type="EMBL" id="MBB5193396.1"/>
    </source>
</evidence>
<sequence length="125" mass="13863">MSALDAVSRRRISKLNPRQRKKLHVAEYQELGFDIHVTFKAPLDDAAMTAFINDTLDYADQRGWMLGGLGGHLPLTETSAFVCKAARGSLGEEDRDAFVAWFKARADVATATADALVDVWHGWLE</sequence>
<evidence type="ECO:0008006" key="3">
    <source>
        <dbReference type="Google" id="ProtNLM"/>
    </source>
</evidence>
<accession>A0A840RM95</accession>
<dbReference type="GO" id="GO:0005829">
    <property type="term" value="C:cytosol"/>
    <property type="evidence" value="ECO:0007669"/>
    <property type="project" value="TreeGrafter"/>
</dbReference>
<dbReference type="AlphaFoldDB" id="A0A840RM95"/>
<dbReference type="PANTHER" id="PTHR38778:SF1">
    <property type="entry name" value="CYTOPLASMIC PROTEIN"/>
    <property type="match status" value="1"/>
</dbReference>
<dbReference type="Pfam" id="PF04320">
    <property type="entry name" value="YggL_50S_bp"/>
    <property type="match status" value="1"/>
</dbReference>
<proteinExistence type="predicted"/>
<dbReference type="Proteomes" id="UP000543030">
    <property type="component" value="Unassembled WGS sequence"/>
</dbReference>
<protein>
    <recommendedName>
        <fullName evidence="3">DUF469 family protein</fullName>
    </recommendedName>
</protein>
<reference evidence="1 2" key="1">
    <citation type="submission" date="2020-08" db="EMBL/GenBank/DDBJ databases">
        <title>Genomic Encyclopedia of Type Strains, Phase IV (KMG-IV): sequencing the most valuable type-strain genomes for metagenomic binning, comparative biology and taxonomic classification.</title>
        <authorList>
            <person name="Goeker M."/>
        </authorList>
    </citation>
    <scope>NUCLEOTIDE SEQUENCE [LARGE SCALE GENOMIC DNA]</scope>
    <source>
        <strain evidence="1 2">DSM 18233</strain>
    </source>
</reference>
<evidence type="ECO:0000313" key="2">
    <source>
        <dbReference type="Proteomes" id="UP000543030"/>
    </source>
</evidence>
<name>A0A840RM95_9NEIS</name>
<comment type="caution">
    <text evidence="1">The sequence shown here is derived from an EMBL/GenBank/DDBJ whole genome shotgun (WGS) entry which is preliminary data.</text>
</comment>
<dbReference type="InterPro" id="IPR007416">
    <property type="entry name" value="YggL_50S_bp"/>
</dbReference>
<dbReference type="RefSeq" id="WP_184103044.1">
    <property type="nucleotide sequence ID" value="NZ_JACHHN010000011.1"/>
</dbReference>
<dbReference type="EMBL" id="JACHHN010000011">
    <property type="protein sequence ID" value="MBB5193396.1"/>
    <property type="molecule type" value="Genomic_DNA"/>
</dbReference>